<dbReference type="Pfam" id="PF08218">
    <property type="entry name" value="Citrate_ly_lig"/>
    <property type="match status" value="1"/>
</dbReference>
<evidence type="ECO:0000313" key="6">
    <source>
        <dbReference type="Proteomes" id="UP000093044"/>
    </source>
</evidence>
<sequence length="346" mass="37181">MFGLNCRVTRKLGGYERRAVEGLLERSGLIFEGAPDYTAVAEDSEENIVATASLSGSVIKMVAADPQWQEAGLSGTVISALMRAAHEDGIHHLFVYTKPEMAPRFAGLGFRELAASSRSVLMECGTPGAEDYRRFLEGLRAENGAPAAAAVMNCNPFTLGHRYLIEEAAKSSPLFYVIVVEEDASVFPFADRLELVHAGTADIANVRVVSSSHYAVSAATFPTYFLKDRGESSVARAQAELDARLFGALFVPALGVERRFVGTEPLSPITGLYNSVLKETLPPLGCEVTEISRRRAGDEVISASRVRAMIADGEESGLAELLPPATLDYLNTPRGAAVAAKLRAER</sequence>
<keyword evidence="2 3" id="KW-0067">ATP-binding</keyword>
<dbReference type="InterPro" id="IPR014729">
    <property type="entry name" value="Rossmann-like_a/b/a_fold"/>
</dbReference>
<dbReference type="OrthoDB" id="9779753at2"/>
<dbReference type="EC" id="6.2.1.22" evidence="3"/>
<organism evidence="5 6">
    <name type="scientific">Cloacibacillus porcorum</name>
    <dbReference type="NCBI Taxonomy" id="1197717"/>
    <lineage>
        <taxon>Bacteria</taxon>
        <taxon>Thermotogati</taxon>
        <taxon>Synergistota</taxon>
        <taxon>Synergistia</taxon>
        <taxon>Synergistales</taxon>
        <taxon>Synergistaceae</taxon>
        <taxon>Cloacibacillus</taxon>
    </lineage>
</organism>
<dbReference type="InterPro" id="IPR005216">
    <property type="entry name" value="Citrate_lyase_ligase"/>
</dbReference>
<dbReference type="SUPFAM" id="SSF55729">
    <property type="entry name" value="Acyl-CoA N-acyltransferases (Nat)"/>
    <property type="match status" value="1"/>
</dbReference>
<dbReference type="GO" id="GO:0008771">
    <property type="term" value="F:[citrate (pro-3S)-lyase] ligase activity"/>
    <property type="evidence" value="ECO:0007669"/>
    <property type="project" value="UniProtKB-EC"/>
</dbReference>
<dbReference type="AlphaFoldDB" id="A0A1B2I8K0"/>
<keyword evidence="5" id="KW-0456">Lyase</keyword>
<dbReference type="Gene3D" id="3.40.50.620">
    <property type="entry name" value="HUPs"/>
    <property type="match status" value="1"/>
</dbReference>
<comment type="catalytic activity">
    <reaction evidence="3">
        <text>holo-[citrate lyase ACP] + acetate + ATP = acetyl-[citrate lyase ACP] + AMP + diphosphate</text>
        <dbReference type="Rhea" id="RHEA:23788"/>
        <dbReference type="Rhea" id="RHEA-COMP:10158"/>
        <dbReference type="Rhea" id="RHEA-COMP:13710"/>
        <dbReference type="ChEBI" id="CHEBI:30089"/>
        <dbReference type="ChEBI" id="CHEBI:30616"/>
        <dbReference type="ChEBI" id="CHEBI:33019"/>
        <dbReference type="ChEBI" id="CHEBI:82683"/>
        <dbReference type="ChEBI" id="CHEBI:137976"/>
        <dbReference type="ChEBI" id="CHEBI:456215"/>
        <dbReference type="EC" id="6.2.1.22"/>
    </reaction>
</comment>
<dbReference type="SMART" id="SM00764">
    <property type="entry name" value="Citrate_ly_lig"/>
    <property type="match status" value="1"/>
</dbReference>
<keyword evidence="3 5" id="KW-0436">Ligase</keyword>
<evidence type="ECO:0000259" key="4">
    <source>
        <dbReference type="SMART" id="SM00764"/>
    </source>
</evidence>
<comment type="function">
    <text evidence="3">Acetylation of prosthetic group (2-(5''-phosphoribosyl)-3'-dephosphocoenzyme-A) of the gamma subunit of citrate lyase.</text>
</comment>
<dbReference type="Gene3D" id="3.40.630.30">
    <property type="match status" value="1"/>
</dbReference>
<gene>
    <name evidence="5" type="ORF">BED41_15080</name>
</gene>
<proteinExistence type="predicted"/>
<dbReference type="RefSeq" id="WP_066748233.1">
    <property type="nucleotide sequence ID" value="NZ_CP016757.1"/>
</dbReference>
<dbReference type="InterPro" id="IPR016181">
    <property type="entry name" value="Acyl_CoA_acyltransferase"/>
</dbReference>
<dbReference type="KEGG" id="cpor:BED41_15080"/>
<dbReference type="NCBIfam" id="TIGR00124">
    <property type="entry name" value="cit_ly_ligase"/>
    <property type="match status" value="1"/>
</dbReference>
<accession>A0A1B2I8K0</accession>
<name>A0A1B2I8K0_9BACT</name>
<dbReference type="GO" id="GO:0005524">
    <property type="term" value="F:ATP binding"/>
    <property type="evidence" value="ECO:0007669"/>
    <property type="project" value="UniProtKB-UniRule"/>
</dbReference>
<evidence type="ECO:0000256" key="1">
    <source>
        <dbReference type="ARBA" id="ARBA00022741"/>
    </source>
</evidence>
<dbReference type="GeneID" id="83059170"/>
<reference evidence="5" key="1">
    <citation type="submission" date="2016-08" db="EMBL/GenBank/DDBJ databases">
        <title>Complete genome of Cloacibacillus porcorum.</title>
        <authorList>
            <person name="Looft T."/>
            <person name="Bayles D.O."/>
            <person name="Alt D.P."/>
        </authorList>
    </citation>
    <scope>NUCLEOTIDE SEQUENCE [LARGE SCALE GENOMIC DNA]</scope>
    <source>
        <strain evidence="5">CL-84</strain>
    </source>
</reference>
<dbReference type="GO" id="GO:0016829">
    <property type="term" value="F:lyase activity"/>
    <property type="evidence" value="ECO:0007669"/>
    <property type="project" value="UniProtKB-KW"/>
</dbReference>
<evidence type="ECO:0000313" key="5">
    <source>
        <dbReference type="EMBL" id="ANZ46314.1"/>
    </source>
</evidence>
<dbReference type="InterPro" id="IPR013166">
    <property type="entry name" value="Citrate_lyase_ligase_C"/>
</dbReference>
<dbReference type="STRING" id="1197717.BED41_15080"/>
<keyword evidence="6" id="KW-1185">Reference proteome</keyword>
<feature type="domain" description="Citrate lyase ligase C-terminal" evidence="4">
    <location>
        <begin position="147"/>
        <end position="330"/>
    </location>
</feature>
<dbReference type="EMBL" id="CP016757">
    <property type="protein sequence ID" value="ANZ46314.1"/>
    <property type="molecule type" value="Genomic_DNA"/>
</dbReference>
<keyword evidence="1 3" id="KW-0547">Nucleotide-binding</keyword>
<evidence type="ECO:0000256" key="3">
    <source>
        <dbReference type="PIRNR" id="PIRNR005751"/>
    </source>
</evidence>
<protein>
    <recommendedName>
        <fullName evidence="3">[Citrate [pro-3S]-lyase] ligase</fullName>
        <ecNumber evidence="3">6.2.1.22</ecNumber>
    </recommendedName>
</protein>
<dbReference type="Proteomes" id="UP000093044">
    <property type="component" value="Chromosome"/>
</dbReference>
<dbReference type="PANTHER" id="PTHR40599:SF1">
    <property type="entry name" value="[CITRATE [PRO-3S]-LYASE] LIGASE"/>
    <property type="match status" value="1"/>
</dbReference>
<dbReference type="SUPFAM" id="SSF52374">
    <property type="entry name" value="Nucleotidylyl transferase"/>
    <property type="match status" value="1"/>
</dbReference>
<dbReference type="PANTHER" id="PTHR40599">
    <property type="entry name" value="[CITRATE [PRO-3S]-LYASE] LIGASE"/>
    <property type="match status" value="1"/>
</dbReference>
<dbReference type="PIRSF" id="PIRSF005751">
    <property type="entry name" value="Acet_citr_lig"/>
    <property type="match status" value="1"/>
</dbReference>
<evidence type="ECO:0000256" key="2">
    <source>
        <dbReference type="ARBA" id="ARBA00022840"/>
    </source>
</evidence>